<keyword evidence="1" id="KW-1133">Transmembrane helix</keyword>
<reference evidence="2 3" key="1">
    <citation type="submission" date="2016-10" db="EMBL/GenBank/DDBJ databases">
        <authorList>
            <person name="de Groot N.N."/>
        </authorList>
    </citation>
    <scope>NUCLEOTIDE SEQUENCE [LARGE SCALE GENOMIC DNA]</scope>
    <source>
        <strain evidence="2 3">DSM 12272</strain>
    </source>
</reference>
<dbReference type="EMBL" id="FNJM01000001">
    <property type="protein sequence ID" value="SDO70592.1"/>
    <property type="molecule type" value="Genomic_DNA"/>
</dbReference>
<feature type="transmembrane region" description="Helical" evidence="1">
    <location>
        <begin position="6"/>
        <end position="36"/>
    </location>
</feature>
<sequence>MRYLKYVILLLTLYFTWKTATIFALAVGLFFTVIVASKITGISKFLPEKITAESKINIDDIKGYMTIKEVSIGTKIELNELYKELDIPNSVPEDTKLKDVKNFVDGFEVEIAKEKLK</sequence>
<gene>
    <name evidence="2" type="ORF">SAMN04488529_101169</name>
</gene>
<evidence type="ECO:0000313" key="3">
    <source>
        <dbReference type="Proteomes" id="UP000198597"/>
    </source>
</evidence>
<keyword evidence="1" id="KW-0812">Transmembrane</keyword>
<proteinExistence type="predicted"/>
<dbReference type="RefSeq" id="WP_139164798.1">
    <property type="nucleotide sequence ID" value="NZ_FNJM01000001.1"/>
</dbReference>
<dbReference type="Proteomes" id="UP000198597">
    <property type="component" value="Unassembled WGS sequence"/>
</dbReference>
<evidence type="ECO:0000256" key="1">
    <source>
        <dbReference type="SAM" id="Phobius"/>
    </source>
</evidence>
<accession>A0A1H0LQS9</accession>
<organism evidence="2 3">
    <name type="scientific">Clostridium gasigenes</name>
    <dbReference type="NCBI Taxonomy" id="94869"/>
    <lineage>
        <taxon>Bacteria</taxon>
        <taxon>Bacillati</taxon>
        <taxon>Bacillota</taxon>
        <taxon>Clostridia</taxon>
        <taxon>Eubacteriales</taxon>
        <taxon>Clostridiaceae</taxon>
        <taxon>Clostridium</taxon>
    </lineage>
</organism>
<name>A0A1H0LQS9_9CLOT</name>
<dbReference type="OrthoDB" id="9806398at2"/>
<keyword evidence="3" id="KW-1185">Reference proteome</keyword>
<keyword evidence="1" id="KW-0472">Membrane</keyword>
<dbReference type="STRING" id="94869.SAMN04488529_101169"/>
<dbReference type="AlphaFoldDB" id="A0A1H0LQS9"/>
<protein>
    <submittedName>
        <fullName evidence="2">Uncharacterized protein</fullName>
    </submittedName>
</protein>
<evidence type="ECO:0000313" key="2">
    <source>
        <dbReference type="EMBL" id="SDO70592.1"/>
    </source>
</evidence>